<dbReference type="EMBL" id="VUJU01000198">
    <property type="protein sequence ID" value="KAF0772279.1"/>
    <property type="molecule type" value="Genomic_DNA"/>
</dbReference>
<evidence type="ECO:0000256" key="2">
    <source>
        <dbReference type="ARBA" id="ARBA00007025"/>
    </source>
</evidence>
<dbReference type="GO" id="GO:0006281">
    <property type="term" value="P:DNA repair"/>
    <property type="evidence" value="ECO:0007669"/>
    <property type="project" value="TreeGrafter"/>
</dbReference>
<organism evidence="19 20">
    <name type="scientific">Aphis craccivora</name>
    <name type="common">Cowpea aphid</name>
    <dbReference type="NCBI Taxonomy" id="307492"/>
    <lineage>
        <taxon>Eukaryota</taxon>
        <taxon>Metazoa</taxon>
        <taxon>Ecdysozoa</taxon>
        <taxon>Arthropoda</taxon>
        <taxon>Hexapoda</taxon>
        <taxon>Insecta</taxon>
        <taxon>Pterygota</taxon>
        <taxon>Neoptera</taxon>
        <taxon>Paraneoptera</taxon>
        <taxon>Hemiptera</taxon>
        <taxon>Sternorrhyncha</taxon>
        <taxon>Aphidomorpha</taxon>
        <taxon>Aphidoidea</taxon>
        <taxon>Aphididae</taxon>
        <taxon>Aphidini</taxon>
        <taxon>Aphis</taxon>
        <taxon>Aphis</taxon>
    </lineage>
</organism>
<evidence type="ECO:0000259" key="18">
    <source>
        <dbReference type="PROSITE" id="PS51194"/>
    </source>
</evidence>
<evidence type="ECO:0000256" key="13">
    <source>
        <dbReference type="ARBA" id="ARBA00070113"/>
    </source>
</evidence>
<comment type="similarity">
    <text evidence="2">Belongs to the SNF2/RAD54 helicase family.</text>
</comment>
<keyword evidence="3" id="KW-0806">Transcription termination</keyword>
<evidence type="ECO:0000256" key="14">
    <source>
        <dbReference type="ARBA" id="ARBA00079067"/>
    </source>
</evidence>
<dbReference type="SUPFAM" id="SSF52540">
    <property type="entry name" value="P-loop containing nucleoside triphosphate hydrolases"/>
    <property type="match status" value="2"/>
</dbReference>
<dbReference type="Proteomes" id="UP000478052">
    <property type="component" value="Unassembled WGS sequence"/>
</dbReference>
<evidence type="ECO:0000256" key="15">
    <source>
        <dbReference type="ARBA" id="ARBA00082628"/>
    </source>
</evidence>
<keyword evidence="9" id="KW-0805">Transcription regulation</keyword>
<evidence type="ECO:0000256" key="9">
    <source>
        <dbReference type="ARBA" id="ARBA00023015"/>
    </source>
</evidence>
<evidence type="ECO:0000256" key="1">
    <source>
        <dbReference type="ARBA" id="ARBA00004123"/>
    </source>
</evidence>
<keyword evidence="6" id="KW-0378">Hydrolase</keyword>
<dbReference type="AlphaFoldDB" id="A0A6G0ZLK3"/>
<keyword evidence="7" id="KW-0347">Helicase</keyword>
<dbReference type="FunFam" id="3.40.50.10810:FF:000043">
    <property type="entry name" value="Transcription termination factor 2"/>
    <property type="match status" value="1"/>
</dbReference>
<dbReference type="GO" id="GO:0004386">
    <property type="term" value="F:helicase activity"/>
    <property type="evidence" value="ECO:0007669"/>
    <property type="project" value="UniProtKB-KW"/>
</dbReference>
<feature type="region of interest" description="Disordered" evidence="16">
    <location>
        <begin position="136"/>
        <end position="164"/>
    </location>
</feature>
<evidence type="ECO:0000256" key="7">
    <source>
        <dbReference type="ARBA" id="ARBA00022806"/>
    </source>
</evidence>
<dbReference type="InterPro" id="IPR027417">
    <property type="entry name" value="P-loop_NTPase"/>
</dbReference>
<accession>A0A6G0ZLK3</accession>
<dbReference type="GO" id="GO:0005634">
    <property type="term" value="C:nucleus"/>
    <property type="evidence" value="ECO:0007669"/>
    <property type="project" value="UniProtKB-SubCell"/>
</dbReference>
<feature type="domain" description="Helicase C-terminal" evidence="18">
    <location>
        <begin position="1027"/>
        <end position="1181"/>
    </location>
</feature>
<evidence type="ECO:0000256" key="4">
    <source>
        <dbReference type="ARBA" id="ARBA00022553"/>
    </source>
</evidence>
<keyword evidence="4" id="KW-0597">Phosphoprotein</keyword>
<keyword evidence="12" id="KW-0539">Nucleus</keyword>
<dbReference type="InterPro" id="IPR050628">
    <property type="entry name" value="SNF2_RAD54_helicase_TF"/>
</dbReference>
<dbReference type="CDD" id="cd18793">
    <property type="entry name" value="SF2_C_SNF"/>
    <property type="match status" value="1"/>
</dbReference>
<dbReference type="SMART" id="SM00487">
    <property type="entry name" value="DEXDc"/>
    <property type="match status" value="1"/>
</dbReference>
<keyword evidence="8" id="KW-0067">ATP-binding</keyword>
<dbReference type="InterPro" id="IPR038718">
    <property type="entry name" value="SNF2-like_sf"/>
</dbReference>
<dbReference type="OrthoDB" id="423559at2759"/>
<keyword evidence="11" id="KW-0804">Transcription</keyword>
<dbReference type="GO" id="GO:0003677">
    <property type="term" value="F:DNA binding"/>
    <property type="evidence" value="ECO:0007669"/>
    <property type="project" value="UniProtKB-KW"/>
</dbReference>
<dbReference type="PANTHER" id="PTHR45626:SF50">
    <property type="entry name" value="TRANSCRIPTION TERMINATION FACTOR 2"/>
    <property type="match status" value="1"/>
</dbReference>
<dbReference type="Pfam" id="PF00176">
    <property type="entry name" value="SNF2-rel_dom"/>
    <property type="match status" value="1"/>
</dbReference>
<evidence type="ECO:0000256" key="5">
    <source>
        <dbReference type="ARBA" id="ARBA00022741"/>
    </source>
</evidence>
<comment type="subcellular location">
    <subcellularLocation>
        <location evidence="1">Nucleus</location>
    </subcellularLocation>
</comment>
<dbReference type="InterPro" id="IPR001650">
    <property type="entry name" value="Helicase_C-like"/>
</dbReference>
<evidence type="ECO:0000256" key="12">
    <source>
        <dbReference type="ARBA" id="ARBA00023242"/>
    </source>
</evidence>
<dbReference type="PROSITE" id="PS51194">
    <property type="entry name" value="HELICASE_CTER"/>
    <property type="match status" value="1"/>
</dbReference>
<keyword evidence="10" id="KW-0238">DNA-binding</keyword>
<feature type="domain" description="Helicase ATP-binding" evidence="17">
    <location>
        <begin position="599"/>
        <end position="786"/>
    </location>
</feature>
<evidence type="ECO:0000256" key="8">
    <source>
        <dbReference type="ARBA" id="ARBA00022840"/>
    </source>
</evidence>
<evidence type="ECO:0000313" key="19">
    <source>
        <dbReference type="EMBL" id="KAF0772279.1"/>
    </source>
</evidence>
<dbReference type="GO" id="GO:0005737">
    <property type="term" value="C:cytoplasm"/>
    <property type="evidence" value="ECO:0007669"/>
    <property type="project" value="UniProtKB-ARBA"/>
</dbReference>
<keyword evidence="20" id="KW-1185">Reference proteome</keyword>
<evidence type="ECO:0000256" key="11">
    <source>
        <dbReference type="ARBA" id="ARBA00023163"/>
    </source>
</evidence>
<dbReference type="GO" id="GO:0005524">
    <property type="term" value="F:ATP binding"/>
    <property type="evidence" value="ECO:0007669"/>
    <property type="project" value="UniProtKB-KW"/>
</dbReference>
<dbReference type="InterPro" id="IPR014001">
    <property type="entry name" value="Helicase_ATP-bd"/>
</dbReference>
<reference evidence="19 20" key="1">
    <citation type="submission" date="2019-08" db="EMBL/GenBank/DDBJ databases">
        <title>Whole genome of Aphis craccivora.</title>
        <authorList>
            <person name="Voronova N.V."/>
            <person name="Shulinski R.S."/>
            <person name="Bandarenka Y.V."/>
            <person name="Zhorov D.G."/>
            <person name="Warner D."/>
        </authorList>
    </citation>
    <scope>NUCLEOTIDE SEQUENCE [LARGE SCALE GENOMIC DNA]</scope>
    <source>
        <strain evidence="19">180601</strain>
        <tissue evidence="19">Whole Body</tissue>
    </source>
</reference>
<dbReference type="Pfam" id="PF00271">
    <property type="entry name" value="Helicase_C"/>
    <property type="match status" value="1"/>
</dbReference>
<protein>
    <recommendedName>
        <fullName evidence="13">Transcription termination factor 2</fullName>
    </recommendedName>
    <alternativeName>
        <fullName evidence="15">RNA polymerase II termination factor</fullName>
    </alternativeName>
    <alternativeName>
        <fullName evidence="14">Transcription release factor 2</fullName>
    </alternativeName>
</protein>
<evidence type="ECO:0000256" key="10">
    <source>
        <dbReference type="ARBA" id="ARBA00023125"/>
    </source>
</evidence>
<feature type="compositionally biased region" description="Basic and acidic residues" evidence="16">
    <location>
        <begin position="145"/>
        <end position="162"/>
    </location>
</feature>
<dbReference type="Gene3D" id="3.40.50.10810">
    <property type="entry name" value="Tandem AAA-ATPase domain"/>
    <property type="match status" value="1"/>
</dbReference>
<dbReference type="Gene3D" id="3.40.50.300">
    <property type="entry name" value="P-loop containing nucleotide triphosphate hydrolases"/>
    <property type="match status" value="1"/>
</dbReference>
<dbReference type="InterPro" id="IPR000330">
    <property type="entry name" value="SNF2_N"/>
</dbReference>
<dbReference type="GO" id="GO:0016787">
    <property type="term" value="F:hydrolase activity"/>
    <property type="evidence" value="ECO:0007669"/>
    <property type="project" value="UniProtKB-KW"/>
</dbReference>
<name>A0A6G0ZLK3_APHCR</name>
<keyword evidence="5" id="KW-0547">Nucleotide-binding</keyword>
<sequence>MIVLNKYLNDVIRLEDDDGISKINAEKSNLNILKRSSHNEEEMFSKLLNNEKDKLEVDKDCTDKIIASQTCDENFYENVSKPFINENDLLEVTRHTSGINEEKKSARVDTLNMSTNYENNETIFINNEIEQQNERSLPFNSTDVSPKRILESSNNDSEHSDDSLGFMPSGRDLVKYGIECEEHEKSTSPFLNNLQNDISDTELVPQYKKFNEVSKKIDTFVRNKILFSSSAKDYEDNVKYFYDCDISSIENSDEEDNVMLSFEKDSSIDNCFFVKNQDKLNASNSINNEQKLFENNSKIQDSRSSESCNNLSNVMEAPVSLIYSPGRDHQYAKILSTSTSKKQISHDKSKVSIFKNDIECCETNPDADKLEILNDSNVKSTANNIISSLNDSSVNNIIQSDLCIDPGNFNEEQNLEDSNKRLVQNNEKKSISKYNTHQTINKSQKSYKNNESETIPKSNSKEIAKINTVQSCSSDIDQDEIDKKIYLEEIVKNEKLFNKFDEKLDMNETVTLPPYISQSLAKSTNSRSALIKKAAAHINIHAMALCTYLTQQTMTLDVLEVLHKSLDTCPSSGVLMEDPEGLVVSLMPHQKHAIAWLIWRESQKPCGGILADDMGLGKTLSMISLVLKEKQQESLLPTVSIDSRSNDDIIGGTLIVCPASLLSQWQNEFTTKLKPGLLKVGQYYGINRNIAAIELAKNDVVMTSYSIIMWDYKKQQNSVSKHFSPLFHIKWRRIILDEAHQIRNKKTQTSLAVCNMTSMYRWAITGTPIHNKGADFFTLLKFIRCHPFDDWDVWKRWVGNNDVAGQHRLSLIVRTLMLRRTKQELAKYTTFKIPTKTVHEIEIELSKEERNAYEKLLQFSSNLFATYLYDRAAKEKVFDSSIKVQCKVQYFQEKSQDKDKIFKDHPELLKLFRKFKNIDEIQTYHILVLLLRLRQICCHPVLIKGPITEDNIKDVESIPEDLNEVSECNLSNSDSDYNENAKIDNSPNNIDLSRLMSCLTLNEEPAKKNPELCNDNTIFEKSWISSKIKKICDLINEKVLNGNNEKAIIVSQWPSFLYLIRENLSRYNVKMEMFSGAIPILKRNKIINDFDNPNGGPQILLLSLKAGGVGLNLMAANHLFLMDVHWNPQMEAQASDRVYRVGQKKQVNIYKFICANTIETRILNIQSKKLQIANNLFEGSSGISSKITLDDLKQIFQFQ</sequence>
<evidence type="ECO:0000313" key="20">
    <source>
        <dbReference type="Proteomes" id="UP000478052"/>
    </source>
</evidence>
<evidence type="ECO:0000256" key="16">
    <source>
        <dbReference type="SAM" id="MobiDB-lite"/>
    </source>
</evidence>
<comment type="caution">
    <text evidence="19">The sequence shown here is derived from an EMBL/GenBank/DDBJ whole genome shotgun (WGS) entry which is preliminary data.</text>
</comment>
<evidence type="ECO:0000259" key="17">
    <source>
        <dbReference type="PROSITE" id="PS51192"/>
    </source>
</evidence>
<proteinExistence type="inferred from homology"/>
<dbReference type="PANTHER" id="PTHR45626">
    <property type="entry name" value="TRANSCRIPTION TERMINATION FACTOR 2-RELATED"/>
    <property type="match status" value="1"/>
</dbReference>
<dbReference type="GO" id="GO:0006353">
    <property type="term" value="P:DNA-templated transcription termination"/>
    <property type="evidence" value="ECO:0007669"/>
    <property type="project" value="UniProtKB-KW"/>
</dbReference>
<evidence type="ECO:0000256" key="6">
    <source>
        <dbReference type="ARBA" id="ARBA00022801"/>
    </source>
</evidence>
<dbReference type="SMART" id="SM00490">
    <property type="entry name" value="HELICc"/>
    <property type="match status" value="1"/>
</dbReference>
<gene>
    <name evidence="19" type="ORF">FWK35_00009460</name>
</gene>
<dbReference type="GO" id="GO:0008094">
    <property type="term" value="F:ATP-dependent activity, acting on DNA"/>
    <property type="evidence" value="ECO:0007669"/>
    <property type="project" value="UniProtKB-ARBA"/>
</dbReference>
<dbReference type="PROSITE" id="PS51192">
    <property type="entry name" value="HELICASE_ATP_BIND_1"/>
    <property type="match status" value="1"/>
</dbReference>
<evidence type="ECO:0000256" key="3">
    <source>
        <dbReference type="ARBA" id="ARBA00022472"/>
    </source>
</evidence>
<dbReference type="InterPro" id="IPR049730">
    <property type="entry name" value="SNF2/RAD54-like_C"/>
</dbReference>